<gene>
    <name evidence="1" type="ORF">MENTE1834_LOCUS47374</name>
</gene>
<evidence type="ECO:0000313" key="1">
    <source>
        <dbReference type="EMBL" id="CAK5122973.1"/>
    </source>
</evidence>
<sequence length="321" mass="37410">MKGEIFASTSQLNLDVLLDNGQSFRCKKEQNQNCWICVFYHRVWRIWRIDNERIGYEVCHNFDEEMRDSKDLLEEYFQLDIDLEQLYKEWASKCSYFRKLIEEKGEVFKGIRILKQEPLEALFAFIFSANNNISRISKMVEQFCVLYGTKIDLNNGTFYNFPTFLQLTNNLSSMEETLRKCGFGYRAKNVSKTVEKLLNEESIKNAGGAECWLKSLGELKYVEASKELQKLPGVGPKVSDCFCLMALGMHNVVPVDRHILKLTIEIYKPTFLNLNKTKTTTNLTENLSKQIGQFYIELFGDYAGWIQSILFSTRLGRFKIK</sequence>
<reference evidence="1" key="1">
    <citation type="submission" date="2023-11" db="EMBL/GenBank/DDBJ databases">
        <authorList>
            <person name="Poullet M."/>
        </authorList>
    </citation>
    <scope>NUCLEOTIDE SEQUENCE</scope>
    <source>
        <strain evidence="1">E1834</strain>
    </source>
</reference>
<dbReference type="Proteomes" id="UP001497535">
    <property type="component" value="Unassembled WGS sequence"/>
</dbReference>
<dbReference type="EMBL" id="CAVMJV010000191">
    <property type="protein sequence ID" value="CAK5122973.1"/>
    <property type="molecule type" value="Genomic_DNA"/>
</dbReference>
<proteinExistence type="predicted"/>
<accession>A0ACB1B5G9</accession>
<comment type="caution">
    <text evidence="1">The sequence shown here is derived from an EMBL/GenBank/DDBJ whole genome shotgun (WGS) entry which is preliminary data.</text>
</comment>
<protein>
    <submittedName>
        <fullName evidence="1">Uncharacterized protein</fullName>
    </submittedName>
</protein>
<evidence type="ECO:0000313" key="2">
    <source>
        <dbReference type="Proteomes" id="UP001497535"/>
    </source>
</evidence>
<keyword evidence="2" id="KW-1185">Reference proteome</keyword>
<organism evidence="1 2">
    <name type="scientific">Meloidogyne enterolobii</name>
    <name type="common">Root-knot nematode worm</name>
    <name type="synonym">Meloidogyne mayaguensis</name>
    <dbReference type="NCBI Taxonomy" id="390850"/>
    <lineage>
        <taxon>Eukaryota</taxon>
        <taxon>Metazoa</taxon>
        <taxon>Ecdysozoa</taxon>
        <taxon>Nematoda</taxon>
        <taxon>Chromadorea</taxon>
        <taxon>Rhabditida</taxon>
        <taxon>Tylenchina</taxon>
        <taxon>Tylenchomorpha</taxon>
        <taxon>Tylenchoidea</taxon>
        <taxon>Meloidogynidae</taxon>
        <taxon>Meloidogyninae</taxon>
        <taxon>Meloidogyne</taxon>
    </lineage>
</organism>
<name>A0ACB1B5G9_MELEN</name>